<feature type="compositionally biased region" description="Basic and acidic residues" evidence="7">
    <location>
        <begin position="346"/>
        <end position="366"/>
    </location>
</feature>
<dbReference type="Pfam" id="PF04658">
    <property type="entry name" value="TAFII55_N"/>
    <property type="match status" value="1"/>
</dbReference>
<evidence type="ECO:0000256" key="2">
    <source>
        <dbReference type="ARBA" id="ARBA00009368"/>
    </source>
</evidence>
<dbReference type="InterPro" id="IPR006751">
    <property type="entry name" value="TAFII55_prot_cons_reg"/>
</dbReference>
<keyword evidence="10" id="KW-1185">Reference proteome</keyword>
<evidence type="ECO:0000259" key="8">
    <source>
        <dbReference type="SMART" id="SM01370"/>
    </source>
</evidence>
<gene>
    <name evidence="9" type="ORF">HK099_002995</name>
</gene>
<keyword evidence="4" id="KW-0804">Transcription</keyword>
<feature type="compositionally biased region" description="Acidic residues" evidence="7">
    <location>
        <begin position="387"/>
        <end position="398"/>
    </location>
</feature>
<dbReference type="PANTHER" id="PTHR12228">
    <property type="entry name" value="TRANSCRIPTION INITIATION FACTOR TFIID 55 KD SUBUNIT-RELATED"/>
    <property type="match status" value="1"/>
</dbReference>
<dbReference type="PANTHER" id="PTHR12228:SF0">
    <property type="entry name" value="TATA-BOX BINDING PROTEIN ASSOCIATED FACTOR 7"/>
    <property type="match status" value="1"/>
</dbReference>
<comment type="similarity">
    <text evidence="2">Belongs to the TAF7 family.</text>
</comment>
<dbReference type="AlphaFoldDB" id="A0AAD5U507"/>
<proteinExistence type="inferred from homology"/>
<keyword evidence="5" id="KW-0539">Nucleus</keyword>
<name>A0AAD5U507_9FUNG</name>
<comment type="caution">
    <text evidence="9">The sequence shown here is derived from an EMBL/GenBank/DDBJ whole genome shotgun (WGS) entry which is preliminary data.</text>
</comment>
<feature type="coiled-coil region" evidence="6">
    <location>
        <begin position="257"/>
        <end position="328"/>
    </location>
</feature>
<evidence type="ECO:0000256" key="4">
    <source>
        <dbReference type="ARBA" id="ARBA00023163"/>
    </source>
</evidence>
<protein>
    <recommendedName>
        <fullName evidence="8">TAFII55 protein conserved region domain-containing protein</fullName>
    </recommendedName>
</protein>
<feature type="domain" description="TAFII55 protein conserved region" evidence="8">
    <location>
        <begin position="22"/>
        <end position="170"/>
    </location>
</feature>
<evidence type="ECO:0000313" key="9">
    <source>
        <dbReference type="EMBL" id="KAJ3221889.1"/>
    </source>
</evidence>
<dbReference type="GO" id="GO:0016251">
    <property type="term" value="F:RNA polymerase II general transcription initiation factor activity"/>
    <property type="evidence" value="ECO:0007669"/>
    <property type="project" value="TreeGrafter"/>
</dbReference>
<sequence length="398" mass="46265">MLKKEKKTSKKKGLFGEEVVPQENHLILRVLPQELNAKLRQAIRSKEPPADLILKFKDDRNAMLKLGNDKYKASLMDLPTLIESMKTFDNKSFIKIADISQMLLVDDPVQSTSKKKKKTGESEFVFPHGLTPPMKYCKKRRFRKRISKSAIEDVEREIERLLLADYAAEDVTWGNVLELLDERIEDEQQLGEEEDEDFLKHEEAEDANELEDIKDLMQIEDDGLDVEEEWDLDADLANELKNLSEGDSSEDDEEEGDNEDQLILKNLELEIEELEEKLAEKLESLNNQNNPIMKKRFEDIIKKLEVELNNKKEEVENLVLQMKNDDGEEEEDENLEDILVDSEKRYEVGEEGEEITKKKKEEKSNGVDDVEMDENEKNEINRLGDTNLDEEDSFTIIE</sequence>
<evidence type="ECO:0000256" key="6">
    <source>
        <dbReference type="SAM" id="Coils"/>
    </source>
</evidence>
<dbReference type="SMART" id="SM01370">
    <property type="entry name" value="TAFII55_N"/>
    <property type="match status" value="1"/>
</dbReference>
<dbReference type="CDD" id="cd08047">
    <property type="entry name" value="TAF7"/>
    <property type="match status" value="1"/>
</dbReference>
<evidence type="ECO:0000256" key="3">
    <source>
        <dbReference type="ARBA" id="ARBA00023015"/>
    </source>
</evidence>
<evidence type="ECO:0000256" key="7">
    <source>
        <dbReference type="SAM" id="MobiDB-lite"/>
    </source>
</evidence>
<dbReference type="EMBL" id="JADGJW010000203">
    <property type="protein sequence ID" value="KAJ3221889.1"/>
    <property type="molecule type" value="Genomic_DNA"/>
</dbReference>
<feature type="region of interest" description="Disordered" evidence="7">
    <location>
        <begin position="346"/>
        <end position="398"/>
    </location>
</feature>
<reference evidence="9" key="1">
    <citation type="submission" date="2020-05" db="EMBL/GenBank/DDBJ databases">
        <title>Phylogenomic resolution of chytrid fungi.</title>
        <authorList>
            <person name="Stajich J.E."/>
            <person name="Amses K."/>
            <person name="Simmons R."/>
            <person name="Seto K."/>
            <person name="Myers J."/>
            <person name="Bonds A."/>
            <person name="Quandt C.A."/>
            <person name="Barry K."/>
            <person name="Liu P."/>
            <person name="Grigoriev I."/>
            <person name="Longcore J.E."/>
            <person name="James T.Y."/>
        </authorList>
    </citation>
    <scope>NUCLEOTIDE SEQUENCE</scope>
    <source>
        <strain evidence="9">JEL0476</strain>
    </source>
</reference>
<keyword evidence="3" id="KW-0805">Transcription regulation</keyword>
<keyword evidence="6" id="KW-0175">Coiled coil</keyword>
<accession>A0AAD5U507</accession>
<dbReference type="Proteomes" id="UP001211065">
    <property type="component" value="Unassembled WGS sequence"/>
</dbReference>
<evidence type="ECO:0000256" key="1">
    <source>
        <dbReference type="ARBA" id="ARBA00004123"/>
    </source>
</evidence>
<dbReference type="GO" id="GO:0051123">
    <property type="term" value="P:RNA polymerase II preinitiation complex assembly"/>
    <property type="evidence" value="ECO:0007669"/>
    <property type="project" value="TreeGrafter"/>
</dbReference>
<dbReference type="GO" id="GO:0005669">
    <property type="term" value="C:transcription factor TFIID complex"/>
    <property type="evidence" value="ECO:0007669"/>
    <property type="project" value="InterPro"/>
</dbReference>
<dbReference type="InterPro" id="IPR037817">
    <property type="entry name" value="TAF7"/>
</dbReference>
<organism evidence="9 10">
    <name type="scientific">Clydaea vesicula</name>
    <dbReference type="NCBI Taxonomy" id="447962"/>
    <lineage>
        <taxon>Eukaryota</taxon>
        <taxon>Fungi</taxon>
        <taxon>Fungi incertae sedis</taxon>
        <taxon>Chytridiomycota</taxon>
        <taxon>Chytridiomycota incertae sedis</taxon>
        <taxon>Chytridiomycetes</taxon>
        <taxon>Lobulomycetales</taxon>
        <taxon>Lobulomycetaceae</taxon>
        <taxon>Clydaea</taxon>
    </lineage>
</organism>
<comment type="subcellular location">
    <subcellularLocation>
        <location evidence="1">Nucleus</location>
    </subcellularLocation>
</comment>
<evidence type="ECO:0000256" key="5">
    <source>
        <dbReference type="ARBA" id="ARBA00023242"/>
    </source>
</evidence>
<evidence type="ECO:0000313" key="10">
    <source>
        <dbReference type="Proteomes" id="UP001211065"/>
    </source>
</evidence>